<sequence length="113" mass="12865">PGHRVYFAGDTGYGPHFAEIGERTGPLDLALLPIGCYQPEWFMLPVHLNPHQAVQAHLDLRAKRTIGMHWGTFILADEPFREPPRLFRQSARREGLSDEELIVLRHGQTITMP</sequence>
<dbReference type="PANTHER" id="PTHR15032">
    <property type="entry name" value="N-ACYL-PHOSPHATIDYLETHANOLAMINE-HYDROLYZING PHOSPHOLIPASE D"/>
    <property type="match status" value="1"/>
</dbReference>
<protein>
    <recommendedName>
        <fullName evidence="1">Metallo-beta-lactamase domain-containing protein</fullName>
    </recommendedName>
</protein>
<dbReference type="InterPro" id="IPR001279">
    <property type="entry name" value="Metallo-B-lactamas"/>
</dbReference>
<dbReference type="SUPFAM" id="SSF56281">
    <property type="entry name" value="Metallo-hydrolase/oxidoreductase"/>
    <property type="match status" value="1"/>
</dbReference>
<organism evidence="2">
    <name type="scientific">marine sediment metagenome</name>
    <dbReference type="NCBI Taxonomy" id="412755"/>
    <lineage>
        <taxon>unclassified sequences</taxon>
        <taxon>metagenomes</taxon>
        <taxon>ecological metagenomes</taxon>
    </lineage>
</organism>
<feature type="non-terminal residue" evidence="2">
    <location>
        <position position="1"/>
    </location>
</feature>
<comment type="caution">
    <text evidence="2">The sequence shown here is derived from an EMBL/GenBank/DDBJ whole genome shotgun (WGS) entry which is preliminary data.</text>
</comment>
<dbReference type="Gene3D" id="3.60.15.10">
    <property type="entry name" value="Ribonuclease Z/Hydroxyacylglutathione hydrolase-like"/>
    <property type="match status" value="1"/>
</dbReference>
<dbReference type="InterPro" id="IPR036866">
    <property type="entry name" value="RibonucZ/Hydroxyglut_hydro"/>
</dbReference>
<reference evidence="2" key="1">
    <citation type="journal article" date="2014" name="Front. Microbiol.">
        <title>High frequency of phylogenetically diverse reductive dehalogenase-homologous genes in deep subseafloor sedimentary metagenomes.</title>
        <authorList>
            <person name="Kawai M."/>
            <person name="Futagami T."/>
            <person name="Toyoda A."/>
            <person name="Takaki Y."/>
            <person name="Nishi S."/>
            <person name="Hori S."/>
            <person name="Arai W."/>
            <person name="Tsubouchi T."/>
            <person name="Morono Y."/>
            <person name="Uchiyama I."/>
            <person name="Ito T."/>
            <person name="Fujiyama A."/>
            <person name="Inagaki F."/>
            <person name="Takami H."/>
        </authorList>
    </citation>
    <scope>NUCLEOTIDE SEQUENCE</scope>
    <source>
        <strain evidence="2">Expedition CK06-06</strain>
    </source>
</reference>
<feature type="domain" description="Metallo-beta-lactamase" evidence="1">
    <location>
        <begin position="1"/>
        <end position="70"/>
    </location>
</feature>
<proteinExistence type="predicted"/>
<evidence type="ECO:0000313" key="2">
    <source>
        <dbReference type="EMBL" id="GAG02726.1"/>
    </source>
</evidence>
<dbReference type="PANTHER" id="PTHR15032:SF4">
    <property type="entry name" value="N-ACYL-PHOSPHATIDYLETHANOLAMINE-HYDROLYZING PHOSPHOLIPASE D"/>
    <property type="match status" value="1"/>
</dbReference>
<dbReference type="AlphaFoldDB" id="X0VQ79"/>
<dbReference type="Pfam" id="PF12706">
    <property type="entry name" value="Lactamase_B_2"/>
    <property type="match status" value="1"/>
</dbReference>
<dbReference type="GO" id="GO:0005737">
    <property type="term" value="C:cytoplasm"/>
    <property type="evidence" value="ECO:0007669"/>
    <property type="project" value="TreeGrafter"/>
</dbReference>
<evidence type="ECO:0000259" key="1">
    <source>
        <dbReference type="Pfam" id="PF12706"/>
    </source>
</evidence>
<dbReference type="EMBL" id="BARS01029281">
    <property type="protein sequence ID" value="GAG02726.1"/>
    <property type="molecule type" value="Genomic_DNA"/>
</dbReference>
<accession>X0VQ79</accession>
<name>X0VQ79_9ZZZZ</name>
<gene>
    <name evidence="2" type="ORF">S01H1_45784</name>
</gene>